<name>A0ACB5R8X3_9CLOT</name>
<dbReference type="Proteomes" id="UP001058074">
    <property type="component" value="Unassembled WGS sequence"/>
</dbReference>
<protein>
    <submittedName>
        <fullName evidence="1">Phosphoglycerol transferase</fullName>
    </submittedName>
</protein>
<reference evidence="1" key="1">
    <citation type="journal article" date="2025" name="Int. J. Syst. Evol. Microbiol.">
        <title>Inconstantimicrobium mannanitabidum sp. nov., a novel member of the family Clostridiaceae isolated from anoxic soil under the treatment of reductive soil disinfestation.</title>
        <authorList>
            <person name="Ueki A."/>
            <person name="Tonouchi A."/>
            <person name="Honma S."/>
            <person name="Kaku N."/>
            <person name="Ueki K."/>
        </authorList>
    </citation>
    <scope>NUCLEOTIDE SEQUENCE</scope>
    <source>
        <strain evidence="1">TW13</strain>
    </source>
</reference>
<evidence type="ECO:0000313" key="1">
    <source>
        <dbReference type="EMBL" id="GKX65416.1"/>
    </source>
</evidence>
<comment type="caution">
    <text evidence="1">The sequence shown here is derived from an EMBL/GenBank/DDBJ whole genome shotgun (WGS) entry which is preliminary data.</text>
</comment>
<dbReference type="EMBL" id="BROD01000001">
    <property type="protein sequence ID" value="GKX65416.1"/>
    <property type="molecule type" value="Genomic_DNA"/>
</dbReference>
<organism evidence="1 2">
    <name type="scientific">Inconstantimicrobium mannanitabidum</name>
    <dbReference type="NCBI Taxonomy" id="1604901"/>
    <lineage>
        <taxon>Bacteria</taxon>
        <taxon>Bacillati</taxon>
        <taxon>Bacillota</taxon>
        <taxon>Clostridia</taxon>
        <taxon>Eubacteriales</taxon>
        <taxon>Clostridiaceae</taxon>
        <taxon>Inconstantimicrobium</taxon>
    </lineage>
</organism>
<gene>
    <name evidence="1" type="ORF">rsdtw13_06740</name>
</gene>
<keyword evidence="1" id="KW-0808">Transferase</keyword>
<accession>A0ACB5R8X3</accession>
<evidence type="ECO:0000313" key="2">
    <source>
        <dbReference type="Proteomes" id="UP001058074"/>
    </source>
</evidence>
<proteinExistence type="predicted"/>
<sequence>MKKLNISEKNKNILTWCLMYLCLFMLIEAFQRSSLLQAVTYIFQHPLISLYNMSIIVCLSCFILLLKRKKLGFVIYSILWAILSCASGIKSVFRGDPLMAQDFFLIKEAGDVANSYLSGAKMILIGVLIIASIFAVVYTWKNEKTSVRFPNKFFTIIAVALVLGFPFLSRGIVQALNIKPVLWDMRSSYYQFGFAYSFGETVTSLKPSKPDTYSKDKIQSIKNELSTEVMAKVEETSKAKNTISSDVKPNVIGFLLEAFFDPTTLPGVKFSRDPIPNFRALSQKYSSGKMTVPVIGGGTVNTEFEAFTSMSTKLLSPGNTPYVQTLRTKSVESVASVLRDNGYTTTAIHDHWGNFYNRVDVYKNIGFDRFISGETIPYKTHSGEWEEDKVMLDPISKVLSQREDGNYIFGVTVQTHGPYDGTKLISEDGPKVVEGPLNENEKIQLENYAYQLEQADKFIKSVVDLINSTGKPTILYMYGDHLPALGNNFSVYDKVKLTDGQKFATPYLIWDNIGLKKNDEDIKAYQLSPKIFDILNLKGTTMAQFQRKYKQGNATEEEFKLMEYDLLYGKDYTYTDSKPFEIKDMTIGLIPLTVTSVEIKDDKVVIKGTGFTEQSRVLKHNKIIDTTFVDTTTLEVAKDSVKSGDSIEACYIDWKNGVYTKSPTFSVK</sequence>
<keyword evidence="2" id="KW-1185">Reference proteome</keyword>